<name>A0A445BZT8_ARAHY</name>
<dbReference type="STRING" id="3818.A0A445BZT8"/>
<reference evidence="2 3" key="1">
    <citation type="submission" date="2019-01" db="EMBL/GenBank/DDBJ databases">
        <title>Sequencing of cultivated peanut Arachis hypogaea provides insights into genome evolution and oil improvement.</title>
        <authorList>
            <person name="Chen X."/>
        </authorList>
    </citation>
    <scope>NUCLEOTIDE SEQUENCE [LARGE SCALE GENOMIC DNA]</scope>
    <source>
        <strain evidence="3">cv. Fuhuasheng</strain>
        <tissue evidence="2">Leaves</tissue>
    </source>
</reference>
<dbReference type="Pfam" id="PF09725">
    <property type="entry name" value="Fra10Ac1"/>
    <property type="match status" value="1"/>
</dbReference>
<evidence type="ECO:0000256" key="1">
    <source>
        <dbReference type="SAM" id="MobiDB-lite"/>
    </source>
</evidence>
<dbReference type="EMBL" id="SDMP01000008">
    <property type="protein sequence ID" value="RYR44284.1"/>
    <property type="molecule type" value="Genomic_DNA"/>
</dbReference>
<proteinExistence type="predicted"/>
<dbReference type="GO" id="GO:0016791">
    <property type="term" value="F:phosphatase activity"/>
    <property type="evidence" value="ECO:0007669"/>
    <property type="project" value="TreeGrafter"/>
</dbReference>
<dbReference type="PANTHER" id="PTHR11567">
    <property type="entry name" value="ACID PHOSPHATASE-RELATED"/>
    <property type="match status" value="1"/>
</dbReference>
<dbReference type="AlphaFoldDB" id="A0A445BZT8"/>
<sequence>MWNLINVGDDGNVGDECFKVEDYTSTPSPIYLKPCWASLERSETCIIKTHGPKIASIRPAPLRNKGQPAANRDRQRQSESSREKKHGFVWFSKIHDIRKRREKTYQAHIRGLNAYDRHKKFIKDYVSFYRQDKPSNIKLPIKTDQDTLREGYRFIRSEEDDMESSWEQRLVKRYYDKLFKEYCLADMSQYKSGKIGLRWRTEKEVMSGKGQFICGNKHCDERNGLASYEVNFCYFEAGENKQALVKLVACERCAEKLNYKRQKEKEQLQKRVQEEDRRKRNRSKSADDLDEFQESKDRRRKGKKAAIDDEDNFDEFLEEMFP</sequence>
<evidence type="ECO:0000313" key="3">
    <source>
        <dbReference type="Proteomes" id="UP000289738"/>
    </source>
</evidence>
<feature type="region of interest" description="Disordered" evidence="1">
    <location>
        <begin position="264"/>
        <end position="322"/>
    </location>
</feature>
<comment type="caution">
    <text evidence="2">The sequence shown here is derived from an EMBL/GenBank/DDBJ whole genome shotgun (WGS) entry which is preliminary data.</text>
</comment>
<feature type="compositionally biased region" description="Basic and acidic residues" evidence="1">
    <location>
        <begin position="71"/>
        <end position="82"/>
    </location>
</feature>
<gene>
    <name evidence="2" type="ORF">Ahy_A08g040639</name>
</gene>
<feature type="region of interest" description="Disordered" evidence="1">
    <location>
        <begin position="56"/>
        <end position="84"/>
    </location>
</feature>
<dbReference type="InterPro" id="IPR050645">
    <property type="entry name" value="Histidine_acid_phosphatase"/>
</dbReference>
<dbReference type="Proteomes" id="UP000289738">
    <property type="component" value="Chromosome A08"/>
</dbReference>
<protein>
    <recommendedName>
        <fullName evidence="4">Protein FRA10AC1</fullName>
    </recommendedName>
</protein>
<feature type="compositionally biased region" description="Basic and acidic residues" evidence="1">
    <location>
        <begin position="264"/>
        <end position="278"/>
    </location>
</feature>
<keyword evidence="3" id="KW-1185">Reference proteome</keyword>
<organism evidence="2 3">
    <name type="scientific">Arachis hypogaea</name>
    <name type="common">Peanut</name>
    <dbReference type="NCBI Taxonomy" id="3818"/>
    <lineage>
        <taxon>Eukaryota</taxon>
        <taxon>Viridiplantae</taxon>
        <taxon>Streptophyta</taxon>
        <taxon>Embryophyta</taxon>
        <taxon>Tracheophyta</taxon>
        <taxon>Spermatophyta</taxon>
        <taxon>Magnoliopsida</taxon>
        <taxon>eudicotyledons</taxon>
        <taxon>Gunneridae</taxon>
        <taxon>Pentapetalae</taxon>
        <taxon>rosids</taxon>
        <taxon>fabids</taxon>
        <taxon>Fabales</taxon>
        <taxon>Fabaceae</taxon>
        <taxon>Papilionoideae</taxon>
        <taxon>50 kb inversion clade</taxon>
        <taxon>dalbergioids sensu lato</taxon>
        <taxon>Dalbergieae</taxon>
        <taxon>Pterocarpus clade</taxon>
        <taxon>Arachis</taxon>
    </lineage>
</organism>
<accession>A0A445BZT8</accession>
<dbReference type="PANTHER" id="PTHR11567:SF25">
    <property type="entry name" value="PROTEIN FRA10AC1"/>
    <property type="match status" value="1"/>
</dbReference>
<feature type="compositionally biased region" description="Acidic residues" evidence="1">
    <location>
        <begin position="308"/>
        <end position="322"/>
    </location>
</feature>
<dbReference type="InterPro" id="IPR019129">
    <property type="entry name" value="Folate-sensitive_fs_Fra10Ac1"/>
</dbReference>
<evidence type="ECO:0008006" key="4">
    <source>
        <dbReference type="Google" id="ProtNLM"/>
    </source>
</evidence>
<evidence type="ECO:0000313" key="2">
    <source>
        <dbReference type="EMBL" id="RYR44284.1"/>
    </source>
</evidence>